<dbReference type="AlphaFoldDB" id="V5FYR8"/>
<organism evidence="1">
    <name type="scientific">Anoplophora glabripennis</name>
    <name type="common">Asian longhorn beetle</name>
    <name type="synonym">Anoplophora nobilis</name>
    <dbReference type="NCBI Taxonomy" id="217634"/>
    <lineage>
        <taxon>Eukaryota</taxon>
        <taxon>Metazoa</taxon>
        <taxon>Ecdysozoa</taxon>
        <taxon>Arthropoda</taxon>
        <taxon>Hexapoda</taxon>
        <taxon>Insecta</taxon>
        <taxon>Pterygota</taxon>
        <taxon>Neoptera</taxon>
        <taxon>Endopterygota</taxon>
        <taxon>Coleoptera</taxon>
        <taxon>Polyphaga</taxon>
        <taxon>Cucujiformia</taxon>
        <taxon>Chrysomeloidea</taxon>
        <taxon>Cerambycidae</taxon>
        <taxon>Lamiinae</taxon>
        <taxon>Lamiini</taxon>
        <taxon>Anoplophora</taxon>
    </lineage>
</organism>
<feature type="non-terminal residue" evidence="1">
    <location>
        <position position="103"/>
    </location>
</feature>
<protein>
    <submittedName>
        <fullName evidence="1">Uncharacterized protein</fullName>
    </submittedName>
</protein>
<reference evidence="1" key="1">
    <citation type="submission" date="2013-07" db="EMBL/GenBank/DDBJ databases">
        <title>Midgut Transcriptome Profiling of Anoplphora glabripennis, a Lignocellulose Degrading, Wood-Boring Cerambycid.</title>
        <authorList>
            <person name="Scully E.D."/>
            <person name="Hoover K."/>
            <person name="Carlson J.E."/>
            <person name="Tien M."/>
            <person name="Geib S.M."/>
        </authorList>
    </citation>
    <scope>NUCLEOTIDE SEQUENCE</scope>
</reference>
<dbReference type="EMBL" id="GALX01005636">
    <property type="protein sequence ID" value="JAB62830.1"/>
    <property type="molecule type" value="Transcribed_RNA"/>
</dbReference>
<sequence length="103" mass="11970">MTQGNMSDMFLLIHTMTIIESDYVVQAQFFHTFPDGLAQINNARLVARRLRLRIHPELRGSRNKAIFQRLNAPSLKTLMKRNSSNIKHHLRAIHIPQGQRNQV</sequence>
<proteinExistence type="predicted"/>
<name>V5FYR8_ANOGL</name>
<evidence type="ECO:0000313" key="1">
    <source>
        <dbReference type="EMBL" id="JAB62830.1"/>
    </source>
</evidence>
<accession>V5FYR8</accession>